<dbReference type="STRING" id="3871.A0A1J7HDW7"/>
<organism evidence="1 2">
    <name type="scientific">Lupinus angustifolius</name>
    <name type="common">Narrow-leaved blue lupine</name>
    <dbReference type="NCBI Taxonomy" id="3871"/>
    <lineage>
        <taxon>Eukaryota</taxon>
        <taxon>Viridiplantae</taxon>
        <taxon>Streptophyta</taxon>
        <taxon>Embryophyta</taxon>
        <taxon>Tracheophyta</taxon>
        <taxon>Spermatophyta</taxon>
        <taxon>Magnoliopsida</taxon>
        <taxon>eudicotyledons</taxon>
        <taxon>Gunneridae</taxon>
        <taxon>Pentapetalae</taxon>
        <taxon>rosids</taxon>
        <taxon>fabids</taxon>
        <taxon>Fabales</taxon>
        <taxon>Fabaceae</taxon>
        <taxon>Papilionoideae</taxon>
        <taxon>50 kb inversion clade</taxon>
        <taxon>genistoids sensu lato</taxon>
        <taxon>core genistoids</taxon>
        <taxon>Genisteae</taxon>
        <taxon>Lupinus</taxon>
    </lineage>
</organism>
<gene>
    <name evidence="1" type="ORF">TanjilG_12749</name>
</gene>
<protein>
    <recommendedName>
        <fullName evidence="3">High-light-induced protein</fullName>
    </recommendedName>
</protein>
<keyword evidence="2" id="KW-1185">Reference proteome</keyword>
<dbReference type="OrthoDB" id="542523at2759"/>
<evidence type="ECO:0000313" key="1">
    <source>
        <dbReference type="EMBL" id="OIV98626.1"/>
    </source>
</evidence>
<accession>A0A1J7HDW7</accession>
<dbReference type="KEGG" id="lang:109325541"/>
<dbReference type="SUPFAM" id="SSF103511">
    <property type="entry name" value="Chlorophyll a-b binding protein"/>
    <property type="match status" value="1"/>
</dbReference>
<dbReference type="AlphaFoldDB" id="A0A1J7HDW7"/>
<dbReference type="EMBL" id="CM007373">
    <property type="protein sequence ID" value="OIV98626.1"/>
    <property type="molecule type" value="Genomic_DNA"/>
</dbReference>
<reference evidence="1 2" key="1">
    <citation type="journal article" date="2017" name="Plant Biotechnol. J.">
        <title>A comprehensive draft genome sequence for lupin (Lupinus angustifolius), an emerging health food: insights into plant-microbe interactions and legume evolution.</title>
        <authorList>
            <person name="Hane J.K."/>
            <person name="Ming Y."/>
            <person name="Kamphuis L.G."/>
            <person name="Nelson M.N."/>
            <person name="Garg G."/>
            <person name="Atkins C.A."/>
            <person name="Bayer P.E."/>
            <person name="Bravo A."/>
            <person name="Bringans S."/>
            <person name="Cannon S."/>
            <person name="Edwards D."/>
            <person name="Foley R."/>
            <person name="Gao L.L."/>
            <person name="Harrison M.J."/>
            <person name="Huang W."/>
            <person name="Hurgobin B."/>
            <person name="Li S."/>
            <person name="Liu C.W."/>
            <person name="McGrath A."/>
            <person name="Morahan G."/>
            <person name="Murray J."/>
            <person name="Weller J."/>
            <person name="Jian J."/>
            <person name="Singh K.B."/>
        </authorList>
    </citation>
    <scope>NUCLEOTIDE SEQUENCE [LARGE SCALE GENOMIC DNA]</scope>
    <source>
        <strain evidence="2">cv. Tanjil</strain>
        <tissue evidence="1">Whole plant</tissue>
    </source>
</reference>
<sequence>MHGETMVVVFKPNLSHGYFTSSTILPSSLISERTIPIINHQVMFHKNHYLNNSVPQKKKRVSFSVQAQAAKPPSGVEFPKVQPQIKAPFVGFTNTAEIWNSRASMIGLIGTFIVELKMNKGILEMIGVEVGKGLNLPL</sequence>
<evidence type="ECO:0000313" key="2">
    <source>
        <dbReference type="Proteomes" id="UP000188354"/>
    </source>
</evidence>
<proteinExistence type="predicted"/>
<dbReference type="Proteomes" id="UP000188354">
    <property type="component" value="Chromosome LG13"/>
</dbReference>
<name>A0A1J7HDW7_LUPAN</name>
<dbReference type="Gramene" id="OIV98626">
    <property type="protein sequence ID" value="OIV98626"/>
    <property type="gene ID" value="TanjilG_12749"/>
</dbReference>
<evidence type="ECO:0008006" key="3">
    <source>
        <dbReference type="Google" id="ProtNLM"/>
    </source>
</evidence>